<reference evidence="2" key="1">
    <citation type="journal article" date="2014" name="Nat. Commun.">
        <title>The rainbow trout genome provides novel insights into evolution after whole-genome duplication in vertebrates.</title>
        <authorList>
            <person name="Berthelot C."/>
            <person name="Brunet F."/>
            <person name="Chalopin D."/>
            <person name="Juanchich A."/>
            <person name="Bernard M."/>
            <person name="Noel B."/>
            <person name="Bento P."/>
            <person name="Da Silva C."/>
            <person name="Labadie K."/>
            <person name="Alberti A."/>
            <person name="Aury J.M."/>
            <person name="Louis A."/>
            <person name="Dehais P."/>
            <person name="Bardou P."/>
            <person name="Montfort J."/>
            <person name="Klopp C."/>
            <person name="Cabau C."/>
            <person name="Gaspin C."/>
            <person name="Thorgaard G.H."/>
            <person name="Boussaha M."/>
            <person name="Quillet E."/>
            <person name="Guyomard R."/>
            <person name="Galiana D."/>
            <person name="Bobe J."/>
            <person name="Volff J.N."/>
            <person name="Genet C."/>
            <person name="Wincker P."/>
            <person name="Jaillon O."/>
            <person name="Roest Crollius H."/>
            <person name="Guiguen Y."/>
        </authorList>
    </citation>
    <scope>NUCLEOTIDE SEQUENCE [LARGE SCALE GENOMIC DNA]</scope>
</reference>
<dbReference type="AlphaFoldDB" id="A0A060WE88"/>
<dbReference type="PaxDb" id="8022-A0A060WE88"/>
<organism evidence="2 3">
    <name type="scientific">Oncorhynchus mykiss</name>
    <name type="common">Rainbow trout</name>
    <name type="synonym">Salmo gairdneri</name>
    <dbReference type="NCBI Taxonomy" id="8022"/>
    <lineage>
        <taxon>Eukaryota</taxon>
        <taxon>Metazoa</taxon>
        <taxon>Chordata</taxon>
        <taxon>Craniata</taxon>
        <taxon>Vertebrata</taxon>
        <taxon>Euteleostomi</taxon>
        <taxon>Actinopterygii</taxon>
        <taxon>Neopterygii</taxon>
        <taxon>Teleostei</taxon>
        <taxon>Protacanthopterygii</taxon>
        <taxon>Salmoniformes</taxon>
        <taxon>Salmonidae</taxon>
        <taxon>Salmoninae</taxon>
        <taxon>Oncorhynchus</taxon>
    </lineage>
</organism>
<dbReference type="Proteomes" id="UP000193380">
    <property type="component" value="Unassembled WGS sequence"/>
</dbReference>
<protein>
    <submittedName>
        <fullName evidence="2">Uncharacterized protein</fullName>
    </submittedName>
</protein>
<accession>A0A060WE88</accession>
<evidence type="ECO:0000313" key="3">
    <source>
        <dbReference type="Proteomes" id="UP000193380"/>
    </source>
</evidence>
<feature type="region of interest" description="Disordered" evidence="1">
    <location>
        <begin position="1"/>
        <end position="34"/>
    </location>
</feature>
<dbReference type="EMBL" id="FR904419">
    <property type="protein sequence ID" value="CDQ62860.1"/>
    <property type="molecule type" value="Genomic_DNA"/>
</dbReference>
<dbReference type="STRING" id="8022.A0A060WE88"/>
<sequence>MSHAANKTKLHRQLSQDDGRTRRSSMAMTGKQQLLPLSSSMHGRVSELAWHLPVEPPNNLVRMRNQSLGQSAPSLTAGLVRGATHNWPSVARVREGLVGRATPVVGWAQCTLTKVARCTVFPQAHWCGWLPGWMCAVLKKQRLGWLCIGGRMTFNLRLSRARTGVVAMRQQYHTKMVNGSWV</sequence>
<gene>
    <name evidence="2" type="ORF">GSONMT00067971001</name>
</gene>
<proteinExistence type="predicted"/>
<evidence type="ECO:0000256" key="1">
    <source>
        <dbReference type="SAM" id="MobiDB-lite"/>
    </source>
</evidence>
<feature type="compositionally biased region" description="Basic residues" evidence="1">
    <location>
        <begin position="1"/>
        <end position="12"/>
    </location>
</feature>
<reference evidence="2" key="2">
    <citation type="submission" date="2014-03" db="EMBL/GenBank/DDBJ databases">
        <authorList>
            <person name="Genoscope - CEA"/>
        </authorList>
    </citation>
    <scope>NUCLEOTIDE SEQUENCE</scope>
</reference>
<name>A0A060WE88_ONCMY</name>
<evidence type="ECO:0000313" key="2">
    <source>
        <dbReference type="EMBL" id="CDQ62860.1"/>
    </source>
</evidence>
<feature type="compositionally biased region" description="Polar residues" evidence="1">
    <location>
        <begin position="24"/>
        <end position="34"/>
    </location>
</feature>